<comment type="caution">
    <text evidence="1">The sequence shown here is derived from an EMBL/GenBank/DDBJ whole genome shotgun (WGS) entry which is preliminary data.</text>
</comment>
<dbReference type="EMBL" id="JBBXMP010000406">
    <property type="protein sequence ID" value="KAL0057931.1"/>
    <property type="molecule type" value="Genomic_DNA"/>
</dbReference>
<accession>A0ABR2ZAJ9</accession>
<protein>
    <submittedName>
        <fullName evidence="1">Uncharacterized protein</fullName>
    </submittedName>
</protein>
<reference evidence="1 2" key="1">
    <citation type="submission" date="2024-05" db="EMBL/GenBank/DDBJ databases">
        <title>A draft genome resource for the thread blight pathogen Marasmius tenuissimus strain MS-2.</title>
        <authorList>
            <person name="Yulfo-Soto G.E."/>
            <person name="Baruah I.K."/>
            <person name="Amoako-Attah I."/>
            <person name="Bukari Y."/>
            <person name="Meinhardt L.W."/>
            <person name="Bailey B.A."/>
            <person name="Cohen S.P."/>
        </authorList>
    </citation>
    <scope>NUCLEOTIDE SEQUENCE [LARGE SCALE GENOMIC DNA]</scope>
    <source>
        <strain evidence="1 2">MS-2</strain>
    </source>
</reference>
<proteinExistence type="predicted"/>
<keyword evidence="2" id="KW-1185">Reference proteome</keyword>
<name>A0ABR2ZAJ9_9AGAR</name>
<organism evidence="1 2">
    <name type="scientific">Marasmius tenuissimus</name>
    <dbReference type="NCBI Taxonomy" id="585030"/>
    <lineage>
        <taxon>Eukaryota</taxon>
        <taxon>Fungi</taxon>
        <taxon>Dikarya</taxon>
        <taxon>Basidiomycota</taxon>
        <taxon>Agaricomycotina</taxon>
        <taxon>Agaricomycetes</taxon>
        <taxon>Agaricomycetidae</taxon>
        <taxon>Agaricales</taxon>
        <taxon>Marasmiineae</taxon>
        <taxon>Marasmiaceae</taxon>
        <taxon>Marasmius</taxon>
    </lineage>
</organism>
<evidence type="ECO:0000313" key="2">
    <source>
        <dbReference type="Proteomes" id="UP001437256"/>
    </source>
</evidence>
<sequence length="222" mass="24951">MASTSAMTTPQVQAELHATDIIVHYTPDPDTITPISANVPTFQAFYKYGGNAALRERRLNAYQWVSNLIDGNPDYSKLRLAQRHVLNSFKVQSQLLSEVLTNILLGKKTVVYGEKDKKTKEPMSVYSLDPAIFEQLSFSLFKARHQAKNAQTIKGRKLPEVPAWPDIGGTIGEDFLDENDIELLGIVYRGQIEAFLAELTEVYDPKTGFPVSFHALDQEYEI</sequence>
<gene>
    <name evidence="1" type="ORF">AAF712_015409</name>
</gene>
<evidence type="ECO:0000313" key="1">
    <source>
        <dbReference type="EMBL" id="KAL0057931.1"/>
    </source>
</evidence>
<dbReference type="Proteomes" id="UP001437256">
    <property type="component" value="Unassembled WGS sequence"/>
</dbReference>